<evidence type="ECO:0000313" key="3">
    <source>
        <dbReference type="EMBL" id="CUN26001.1"/>
    </source>
</evidence>
<evidence type="ECO:0000313" key="4">
    <source>
        <dbReference type="EMBL" id="MSD16213.1"/>
    </source>
</evidence>
<dbReference type="EMBL" id="CYYA01000029">
    <property type="protein sequence ID" value="CUN26001.1"/>
    <property type="molecule type" value="Genomic_DNA"/>
</dbReference>
<gene>
    <name evidence="3" type="ORF">ERS852448_02884</name>
    <name evidence="4" type="ORF">GKE72_09020</name>
</gene>
<evidence type="ECO:0000313" key="6">
    <source>
        <dbReference type="Proteomes" id="UP000431304"/>
    </source>
</evidence>
<name>A0A173VFQ9_EUBRA</name>
<keyword evidence="1 3" id="KW-0413">Isomerase</keyword>
<dbReference type="EMBL" id="WKRA01000013">
    <property type="protein sequence ID" value="MSD16213.1"/>
    <property type="molecule type" value="Genomic_DNA"/>
</dbReference>
<dbReference type="PANTHER" id="PTHR36120:SF1">
    <property type="entry name" value="L-FUCOSE ISOMERASE C-TERMINAL DOMAIN-CONTAINING PROTEIN"/>
    <property type="match status" value="1"/>
</dbReference>
<dbReference type="RefSeq" id="WP_021739647.1">
    <property type="nucleotide sequence ID" value="NZ_CABKSU010000079.1"/>
</dbReference>
<reference evidence="4 6" key="2">
    <citation type="journal article" date="2019" name="Nat. Med.">
        <title>A library of human gut bacterial isolates paired with longitudinal multiomics data enables mechanistic microbiome research.</title>
        <authorList>
            <person name="Poyet M."/>
            <person name="Groussin M."/>
            <person name="Gibbons S.M."/>
            <person name="Avila-Pacheco J."/>
            <person name="Jiang X."/>
            <person name="Kearney S.M."/>
            <person name="Perrotta A.R."/>
            <person name="Berdy B."/>
            <person name="Zhao S."/>
            <person name="Lieberman T.D."/>
            <person name="Swanson P.K."/>
            <person name="Smith M."/>
            <person name="Roesemann S."/>
            <person name="Alexander J.E."/>
            <person name="Rich S.A."/>
            <person name="Livny J."/>
            <person name="Vlamakis H."/>
            <person name="Clish C."/>
            <person name="Bullock K."/>
            <person name="Deik A."/>
            <person name="Scott J."/>
            <person name="Pierce K.A."/>
            <person name="Xavier R.J."/>
            <person name="Alm E.J."/>
        </authorList>
    </citation>
    <scope>NUCLEOTIDE SEQUENCE [LARGE SCALE GENOMIC DNA]</scope>
    <source>
        <strain evidence="4 6">BIOML-A3</strain>
    </source>
</reference>
<dbReference type="AlphaFoldDB" id="A0A173VFQ9"/>
<protein>
    <submittedName>
        <fullName evidence="3 4">Fucose isomerase</fullName>
    </submittedName>
</protein>
<evidence type="ECO:0000313" key="5">
    <source>
        <dbReference type="Proteomes" id="UP000095492"/>
    </source>
</evidence>
<sequence length="508" mass="57918">MIKKTIDTVLNVRPIFVGIQHLYFYEGPCRFGEGDELMPEYDAMMNQEMNAAYVNEVVQHETEGVHIMDPIYVERDDWFRSPEAMYEKMAEDIDKVDFYLFHFGIGRGDIYLEFAERYKKPVGAAPGLCCDGIGNTAAVKNRGLEAYAFMSWDEFDTWMRVLRVRKCLKNTRVLLAVRWDSNRSYSSYDNFINQSDVTNKWGIQFRHVNVHELLDQTHPVDPTTNPSTPGRKALNINDEDMKEIEKITDELIANAEACTMEPDMVKKTIQAYYTVQKLLDAYDCNAFTAPCPDLCSTRRFSEEKFTLCMTHSLNDENGISSACEYDINSVIGKVIMTNLSGKAPYMGNTNAIVFDKEGHMIPFHKFNDNTIEDIADKTNLYMTFHSTPNRNLKGLKAEKERYRLAPFAYSGFGATIRYDFAQDIGQVITMIRISPDATKIFIAKGTISGGAGYEMKNCDQGVFFNVADKVDFYHKQQYFGNHTVLAYGDYVEELKMLAEALGIEAVIA</sequence>
<keyword evidence="2" id="KW-0119">Carbohydrate metabolism</keyword>
<organism evidence="3 5">
    <name type="scientific">Eubacterium ramulus</name>
    <dbReference type="NCBI Taxonomy" id="39490"/>
    <lineage>
        <taxon>Bacteria</taxon>
        <taxon>Bacillati</taxon>
        <taxon>Bacillota</taxon>
        <taxon>Clostridia</taxon>
        <taxon>Eubacteriales</taxon>
        <taxon>Eubacteriaceae</taxon>
        <taxon>Eubacterium</taxon>
    </lineage>
</organism>
<proteinExistence type="predicted"/>
<dbReference type="GO" id="GO:0005737">
    <property type="term" value="C:cytoplasm"/>
    <property type="evidence" value="ECO:0007669"/>
    <property type="project" value="InterPro"/>
</dbReference>
<dbReference type="GeneID" id="42787039"/>
<accession>A0A173VFQ9</accession>
<dbReference type="OrthoDB" id="5098076at2"/>
<dbReference type="Proteomes" id="UP000431304">
    <property type="component" value="Unassembled WGS sequence"/>
</dbReference>
<dbReference type="SUPFAM" id="SSF53743">
    <property type="entry name" value="FucI/AraA N-terminal and middle domains"/>
    <property type="match status" value="1"/>
</dbReference>
<evidence type="ECO:0000256" key="2">
    <source>
        <dbReference type="ARBA" id="ARBA00023277"/>
    </source>
</evidence>
<dbReference type="PANTHER" id="PTHR36120">
    <property type="entry name" value="FUCOSE ISOMERASE"/>
    <property type="match status" value="1"/>
</dbReference>
<dbReference type="GO" id="GO:0005996">
    <property type="term" value="P:monosaccharide metabolic process"/>
    <property type="evidence" value="ECO:0007669"/>
    <property type="project" value="InterPro"/>
</dbReference>
<dbReference type="GO" id="GO:0016861">
    <property type="term" value="F:intramolecular oxidoreductase activity, interconverting aldoses and ketoses"/>
    <property type="evidence" value="ECO:0007669"/>
    <property type="project" value="InterPro"/>
</dbReference>
<dbReference type="STRING" id="39490.ERS852448_02884"/>
<reference evidence="3 5" key="1">
    <citation type="submission" date="2015-09" db="EMBL/GenBank/DDBJ databases">
        <authorList>
            <consortium name="Pathogen Informatics"/>
        </authorList>
    </citation>
    <scope>NUCLEOTIDE SEQUENCE [LARGE SCALE GENOMIC DNA]</scope>
    <source>
        <strain evidence="3 5">2789STDY5608891</strain>
    </source>
</reference>
<dbReference type="InterPro" id="IPR009015">
    <property type="entry name" value="Fucose_isomerase_N/cen_sf"/>
</dbReference>
<dbReference type="Proteomes" id="UP000095492">
    <property type="component" value="Unassembled WGS sequence"/>
</dbReference>
<evidence type="ECO:0000256" key="1">
    <source>
        <dbReference type="ARBA" id="ARBA00023235"/>
    </source>
</evidence>